<dbReference type="EMBL" id="SXFB01000011">
    <property type="protein sequence ID" value="NFV27147.1"/>
    <property type="molecule type" value="Genomic_DNA"/>
</dbReference>
<organism evidence="1 2">
    <name type="scientific">Clostridium botulinum</name>
    <dbReference type="NCBI Taxonomy" id="1491"/>
    <lineage>
        <taxon>Bacteria</taxon>
        <taxon>Bacillati</taxon>
        <taxon>Bacillota</taxon>
        <taxon>Clostridia</taxon>
        <taxon>Eubacteriales</taxon>
        <taxon>Clostridiaceae</taxon>
        <taxon>Clostridium</taxon>
    </lineage>
</organism>
<dbReference type="AlphaFoldDB" id="A0A6B4JI94"/>
<dbReference type="Proteomes" id="UP000486903">
    <property type="component" value="Unassembled WGS sequence"/>
</dbReference>
<protein>
    <submittedName>
        <fullName evidence="1">Uncharacterized protein</fullName>
    </submittedName>
</protein>
<proteinExistence type="predicted"/>
<dbReference type="RefSeq" id="WP_003369481.1">
    <property type="nucleotide sequence ID" value="NZ_JACBBA010000001.1"/>
</dbReference>
<comment type="caution">
    <text evidence="1">The sequence shown here is derived from an EMBL/GenBank/DDBJ whole genome shotgun (WGS) entry which is preliminary data.</text>
</comment>
<reference evidence="1 2" key="1">
    <citation type="submission" date="2019-04" db="EMBL/GenBank/DDBJ databases">
        <title>Genome sequencing of Clostridium botulinum Groups I-IV and Clostridium butyricum.</title>
        <authorList>
            <person name="Brunt J."/>
            <person name="Van Vliet A.H.M."/>
            <person name="Stringer S.C."/>
            <person name="Carter A.T."/>
            <person name="Peck M.W."/>
        </authorList>
    </citation>
    <scope>NUCLEOTIDE SEQUENCE [LARGE SCALE GENOMIC DNA]</scope>
    <source>
        <strain evidence="1 2">BL81</strain>
    </source>
</reference>
<evidence type="ECO:0000313" key="1">
    <source>
        <dbReference type="EMBL" id="NFV27147.1"/>
    </source>
</evidence>
<gene>
    <name evidence="1" type="ORF">FDG31_13385</name>
</gene>
<sequence>MTLLTIKKKIILTLLVVMLISITVATINKHNILQTIAPIDSTKNIDTDLTCDGQNEHIEFITKDNTIDLNISHNNDNTYLSSKINDNILFSLNNHWSPKIYLYDLSRDIKPEIILQGVKENKSMCYIFSWKDDKFQNLYSSEKNIFGILDSKNNKTPQCFSLSASKGNSSVNSFMIINNEVLDTTNDNCSIPSLNNITNFIKLIETPYELDDLPDLFSTKIDTKDLSTLWNLDKENHSYSFQDAFFYDYDWDSYSNSTSLKWRLTFEKNKLKGEEGDKSEVIFYLDSKVEDSNFKIISIKRIK</sequence>
<evidence type="ECO:0000313" key="2">
    <source>
        <dbReference type="Proteomes" id="UP000486903"/>
    </source>
</evidence>
<name>A0A6B4JI94_CLOBO</name>
<accession>A0A6B4JI94</accession>